<organism evidence="8 9">
    <name type="scientific">Cryptosporangium japonicum</name>
    <dbReference type="NCBI Taxonomy" id="80872"/>
    <lineage>
        <taxon>Bacteria</taxon>
        <taxon>Bacillati</taxon>
        <taxon>Actinomycetota</taxon>
        <taxon>Actinomycetes</taxon>
        <taxon>Cryptosporangiales</taxon>
        <taxon>Cryptosporangiaceae</taxon>
        <taxon>Cryptosporangium</taxon>
    </lineage>
</organism>
<keyword evidence="9" id="KW-1185">Reference proteome</keyword>
<comment type="caution">
    <text evidence="8">The sequence shown here is derived from an EMBL/GenBank/DDBJ whole genome shotgun (WGS) entry which is preliminary data.</text>
</comment>
<dbReference type="PANTHER" id="PTHR16305:SF35">
    <property type="entry name" value="TRANSCRIPTIONAL ACTIVATOR DOMAIN"/>
    <property type="match status" value="1"/>
</dbReference>
<dbReference type="InterPro" id="IPR005158">
    <property type="entry name" value="BTAD"/>
</dbReference>
<dbReference type="Pfam" id="PF13191">
    <property type="entry name" value="AAA_16"/>
    <property type="match status" value="1"/>
</dbReference>
<dbReference type="PANTHER" id="PTHR16305">
    <property type="entry name" value="TESTICULAR SOLUBLE ADENYLYL CYCLASE"/>
    <property type="match status" value="1"/>
</dbReference>
<dbReference type="InterPro" id="IPR001867">
    <property type="entry name" value="OmpR/PhoB-type_DNA-bd"/>
</dbReference>
<dbReference type="Pfam" id="PF03704">
    <property type="entry name" value="BTAD"/>
    <property type="match status" value="1"/>
</dbReference>
<gene>
    <name evidence="8" type="ORF">GCM10009539_30070</name>
</gene>
<evidence type="ECO:0000256" key="5">
    <source>
        <dbReference type="PROSITE-ProRule" id="PRU01091"/>
    </source>
</evidence>
<dbReference type="InterPro" id="IPR027417">
    <property type="entry name" value="P-loop_NTPase"/>
</dbReference>
<comment type="similarity">
    <text evidence="1">Belongs to the AfsR/DnrI/RedD regulatory family.</text>
</comment>
<evidence type="ECO:0000256" key="6">
    <source>
        <dbReference type="SAM" id="MobiDB-lite"/>
    </source>
</evidence>
<evidence type="ECO:0000259" key="7">
    <source>
        <dbReference type="PROSITE" id="PS51755"/>
    </source>
</evidence>
<evidence type="ECO:0000256" key="2">
    <source>
        <dbReference type="ARBA" id="ARBA00022741"/>
    </source>
</evidence>
<dbReference type="InterPro" id="IPR016032">
    <property type="entry name" value="Sig_transdc_resp-reg_C-effctor"/>
</dbReference>
<evidence type="ECO:0000313" key="8">
    <source>
        <dbReference type="EMBL" id="GAA0242617.1"/>
    </source>
</evidence>
<dbReference type="Gene3D" id="3.40.50.300">
    <property type="entry name" value="P-loop containing nucleotide triphosphate hydrolases"/>
    <property type="match status" value="1"/>
</dbReference>
<dbReference type="SMART" id="SM00862">
    <property type="entry name" value="Trans_reg_C"/>
    <property type="match status" value="1"/>
</dbReference>
<keyword evidence="3" id="KW-0067">ATP-binding</keyword>
<dbReference type="RefSeq" id="WP_344649427.1">
    <property type="nucleotide sequence ID" value="NZ_BAAAGX010000010.1"/>
</dbReference>
<protein>
    <recommendedName>
        <fullName evidence="7">OmpR/PhoB-type domain-containing protein</fullName>
    </recommendedName>
</protein>
<evidence type="ECO:0000256" key="1">
    <source>
        <dbReference type="ARBA" id="ARBA00005820"/>
    </source>
</evidence>
<dbReference type="SUPFAM" id="SSF48452">
    <property type="entry name" value="TPR-like"/>
    <property type="match status" value="1"/>
</dbReference>
<feature type="DNA-binding region" description="OmpR/PhoB-type" evidence="5">
    <location>
        <begin position="1"/>
        <end position="103"/>
    </location>
</feature>
<dbReference type="Gene3D" id="1.10.10.10">
    <property type="entry name" value="Winged helix-like DNA-binding domain superfamily/Winged helix DNA-binding domain"/>
    <property type="match status" value="1"/>
</dbReference>
<reference evidence="9" key="1">
    <citation type="journal article" date="2019" name="Int. J. Syst. Evol. Microbiol.">
        <title>The Global Catalogue of Microorganisms (GCM) 10K type strain sequencing project: providing services to taxonomists for standard genome sequencing and annotation.</title>
        <authorList>
            <consortium name="The Broad Institute Genomics Platform"/>
            <consortium name="The Broad Institute Genome Sequencing Center for Infectious Disease"/>
            <person name="Wu L."/>
            <person name="Ma J."/>
        </authorList>
    </citation>
    <scope>NUCLEOTIDE SEQUENCE [LARGE SCALE GENOMIC DNA]</scope>
    <source>
        <strain evidence="9">JCM 10425</strain>
    </source>
</reference>
<evidence type="ECO:0000313" key="9">
    <source>
        <dbReference type="Proteomes" id="UP001500967"/>
    </source>
</evidence>
<dbReference type="InterPro" id="IPR036388">
    <property type="entry name" value="WH-like_DNA-bd_sf"/>
</dbReference>
<dbReference type="Proteomes" id="UP001500967">
    <property type="component" value="Unassembled WGS sequence"/>
</dbReference>
<dbReference type="Pfam" id="PF00486">
    <property type="entry name" value="Trans_reg_C"/>
    <property type="match status" value="1"/>
</dbReference>
<dbReference type="EMBL" id="BAAAGX010000010">
    <property type="protein sequence ID" value="GAA0242617.1"/>
    <property type="molecule type" value="Genomic_DNA"/>
</dbReference>
<accession>A0ABP3DXG8</accession>
<dbReference type="Gene3D" id="1.25.40.10">
    <property type="entry name" value="Tetratricopeptide repeat domain"/>
    <property type="match status" value="1"/>
</dbReference>
<evidence type="ECO:0000256" key="4">
    <source>
        <dbReference type="ARBA" id="ARBA00023125"/>
    </source>
</evidence>
<dbReference type="SUPFAM" id="SSF46894">
    <property type="entry name" value="C-terminal effector domain of the bipartite response regulators"/>
    <property type="match status" value="1"/>
</dbReference>
<keyword evidence="4 5" id="KW-0238">DNA-binding</keyword>
<feature type="domain" description="OmpR/PhoB-type" evidence="7">
    <location>
        <begin position="1"/>
        <end position="103"/>
    </location>
</feature>
<evidence type="ECO:0000256" key="3">
    <source>
        <dbReference type="ARBA" id="ARBA00022840"/>
    </source>
</evidence>
<dbReference type="InterPro" id="IPR011990">
    <property type="entry name" value="TPR-like_helical_dom_sf"/>
</dbReference>
<dbReference type="InterPro" id="IPR041664">
    <property type="entry name" value="AAA_16"/>
</dbReference>
<sequence length="1015" mass="107436">MTAPTRLRLHVLGPLRIVRDGHEVDAGPRQQAYLLAVLLARANQPVGTGELVDLVWGDEAPPTAANLVQKYVGAVRRLLEPGLRPREAGSYLHRQGTGYRLVAGPDVLDLADFRRLVSDAESAQSDGRTADAFATYLDALALWRGAAGDDFSHGPAARAIFTALTAEFVDACVAAAELAASLARPAEVLAPLRLAVSMAPLHEPARAALASTVAAAGNTRPRPVPDRGRSRPAPDVGVVGRAGELATLRQVLESAASDGGRVVVVDGEPGAGKTRLLAEAGAAAERSGALVVWGHCLDGDGTPSMWPWVEAVGALLDRLPAASRAAWLAGELGRLVEPRGGPVGSLMLPDDGGRLRLFDAVAALLASVSAQQPTMLIVDDLQWADTASLALFGHLAARPPRGAVLVGALRTHAPRPGAELARVLAAAGRTPGHHHLRPAPFDLAEVVELVRRETGQTPAPAVGRDLHARTAGNPFFVRELARLLAADDTLSTDAPARYGVPSTVRDVVLDRMGGLDDDGRDLLRIAALLGRDIDLELLADAAGLDPGISRRRLGPAEALGLVGPSPESPLTYRFAHDLVREAVAGTTPPLTTHALHLRIADALALAGTSDDERLAHHLWSAAPLADPARTADALLRAGGRAASKSAFDAAEQHLWSAARTARTADLPERELAALRQLITVAGMRSMYGTSVLDRLARAEELAARLGREREAADFLFTRWVVHVQGMRFDRSERLARRLLAAGEASDDPVVQAYGRHAWGLQQWSTGDVGEALRYLARPGPSRPADLGPRAENPLRYDLRLLSAAMLGEVTALSGDIDGARALLDDLELAAGEDRYAITVWATISARTASIVGDPGWALRAAERGIAVDSGFSFVFLGTYQRLVRAWALAMRGSDPEGAAAEIRALLADRLLDPPVSCVATWYALLAEVRLAAGAADEAADALERAEQALATYGQRYAEGLVLLQRARLLQARGEPAATVRAAARRARAVSVERGAHLFARRIDGLLTELPPDDAP</sequence>
<proteinExistence type="inferred from homology"/>
<dbReference type="PROSITE" id="PS51755">
    <property type="entry name" value="OMPR_PHOB"/>
    <property type="match status" value="1"/>
</dbReference>
<dbReference type="SUPFAM" id="SSF52540">
    <property type="entry name" value="P-loop containing nucleoside triphosphate hydrolases"/>
    <property type="match status" value="1"/>
</dbReference>
<keyword evidence="2" id="KW-0547">Nucleotide-binding</keyword>
<name>A0ABP3DXG8_9ACTN</name>
<feature type="region of interest" description="Disordered" evidence="6">
    <location>
        <begin position="212"/>
        <end position="236"/>
    </location>
</feature>
<dbReference type="SMART" id="SM01043">
    <property type="entry name" value="BTAD"/>
    <property type="match status" value="1"/>
</dbReference>